<dbReference type="PROSITE" id="PS51503">
    <property type="entry name" value="HIG1"/>
    <property type="match status" value="1"/>
</dbReference>
<keyword evidence="4 5" id="KW-0472">Membrane</keyword>
<feature type="transmembrane region" description="Helical" evidence="5">
    <location>
        <begin position="12"/>
        <end position="30"/>
    </location>
</feature>
<comment type="caution">
    <text evidence="7">The sequence shown here is derived from an EMBL/GenBank/DDBJ whole genome shotgun (WGS) entry which is preliminary data.</text>
</comment>
<evidence type="ECO:0000313" key="7">
    <source>
        <dbReference type="EMBL" id="CAG7698159.1"/>
    </source>
</evidence>
<dbReference type="PANTHER" id="PTHR12297:SF18">
    <property type="entry name" value="HIG1 DOMAIN FAMILY MEMBER 2A"/>
    <property type="match status" value="1"/>
</dbReference>
<evidence type="ECO:0000256" key="3">
    <source>
        <dbReference type="ARBA" id="ARBA00022989"/>
    </source>
</evidence>
<dbReference type="EMBL" id="CAJVCH010025204">
    <property type="protein sequence ID" value="CAG7698159.1"/>
    <property type="molecule type" value="Genomic_DNA"/>
</dbReference>
<dbReference type="OrthoDB" id="6604018at2759"/>
<keyword evidence="3 5" id="KW-1133">Transmembrane helix</keyword>
<dbReference type="InterPro" id="IPR007667">
    <property type="entry name" value="Hypoxia_induced_domain"/>
</dbReference>
<dbReference type="Pfam" id="PF04588">
    <property type="entry name" value="HIG_1_N"/>
    <property type="match status" value="1"/>
</dbReference>
<evidence type="ECO:0000259" key="6">
    <source>
        <dbReference type="PROSITE" id="PS51503"/>
    </source>
</evidence>
<feature type="domain" description="HIG1" evidence="6">
    <location>
        <begin position="1"/>
        <end position="67"/>
    </location>
</feature>
<sequence>MDKLRENPFVPIGATATVAALVTGLYHLNTGNTRKSQLMMRARVLAQGFTVVAMLGSVYLGASRVPR</sequence>
<gene>
    <name evidence="7" type="ORF">AFUS01_LOCUS4073</name>
</gene>
<evidence type="ECO:0000256" key="1">
    <source>
        <dbReference type="ARBA" id="ARBA00004325"/>
    </source>
</evidence>
<reference evidence="7" key="1">
    <citation type="submission" date="2021-06" db="EMBL/GenBank/DDBJ databases">
        <authorList>
            <person name="Hodson N. C."/>
            <person name="Mongue J. A."/>
            <person name="Jaron S. K."/>
        </authorList>
    </citation>
    <scope>NUCLEOTIDE SEQUENCE</scope>
</reference>
<name>A0A8J2J4Y6_9HEXA</name>
<accession>A0A8J2J4Y6</accession>
<dbReference type="GO" id="GO:0031966">
    <property type="term" value="C:mitochondrial membrane"/>
    <property type="evidence" value="ECO:0007669"/>
    <property type="project" value="UniProtKB-SubCell"/>
</dbReference>
<proteinExistence type="predicted"/>
<evidence type="ECO:0000313" key="8">
    <source>
        <dbReference type="Proteomes" id="UP000708208"/>
    </source>
</evidence>
<evidence type="ECO:0000256" key="5">
    <source>
        <dbReference type="SAM" id="Phobius"/>
    </source>
</evidence>
<feature type="transmembrane region" description="Helical" evidence="5">
    <location>
        <begin position="42"/>
        <end position="62"/>
    </location>
</feature>
<dbReference type="PANTHER" id="PTHR12297">
    <property type="entry name" value="HYPOXIA-INDUCBILE GENE 1 HIG1 -RELATED"/>
    <property type="match status" value="1"/>
</dbReference>
<dbReference type="AlphaFoldDB" id="A0A8J2J4Y6"/>
<evidence type="ECO:0000256" key="2">
    <source>
        <dbReference type="ARBA" id="ARBA00022692"/>
    </source>
</evidence>
<dbReference type="InterPro" id="IPR050355">
    <property type="entry name" value="RCF1"/>
</dbReference>
<keyword evidence="2 5" id="KW-0812">Transmembrane</keyword>
<dbReference type="Proteomes" id="UP000708208">
    <property type="component" value="Unassembled WGS sequence"/>
</dbReference>
<evidence type="ECO:0000256" key="4">
    <source>
        <dbReference type="ARBA" id="ARBA00023136"/>
    </source>
</evidence>
<organism evidence="7 8">
    <name type="scientific">Allacma fusca</name>
    <dbReference type="NCBI Taxonomy" id="39272"/>
    <lineage>
        <taxon>Eukaryota</taxon>
        <taxon>Metazoa</taxon>
        <taxon>Ecdysozoa</taxon>
        <taxon>Arthropoda</taxon>
        <taxon>Hexapoda</taxon>
        <taxon>Collembola</taxon>
        <taxon>Symphypleona</taxon>
        <taxon>Sminthuridae</taxon>
        <taxon>Allacma</taxon>
    </lineage>
</organism>
<comment type="subcellular location">
    <subcellularLocation>
        <location evidence="1">Mitochondrion membrane</location>
    </subcellularLocation>
</comment>
<dbReference type="GO" id="GO:0097250">
    <property type="term" value="P:mitochondrial respirasome assembly"/>
    <property type="evidence" value="ECO:0007669"/>
    <property type="project" value="TreeGrafter"/>
</dbReference>
<protein>
    <recommendedName>
        <fullName evidence="6">HIG1 domain-containing protein</fullName>
    </recommendedName>
</protein>
<keyword evidence="8" id="KW-1185">Reference proteome</keyword>